<dbReference type="InterPro" id="IPR020603">
    <property type="entry name" value="MraZ_dom"/>
</dbReference>
<dbReference type="AlphaFoldDB" id="A0A850P188"/>
<keyword evidence="3" id="KW-0131">Cell cycle</keyword>
<feature type="non-terminal residue" evidence="3">
    <location>
        <position position="41"/>
    </location>
</feature>
<evidence type="ECO:0000313" key="4">
    <source>
        <dbReference type="Proteomes" id="UP000565205"/>
    </source>
</evidence>
<dbReference type="GO" id="GO:0003677">
    <property type="term" value="F:DNA binding"/>
    <property type="evidence" value="ECO:0007669"/>
    <property type="project" value="UniProtKB-UniRule"/>
</dbReference>
<dbReference type="Pfam" id="PF02381">
    <property type="entry name" value="MraZ"/>
    <property type="match status" value="1"/>
</dbReference>
<dbReference type="GO" id="GO:0051301">
    <property type="term" value="P:cell division"/>
    <property type="evidence" value="ECO:0007669"/>
    <property type="project" value="UniProtKB-KW"/>
</dbReference>
<dbReference type="InterPro" id="IPR007159">
    <property type="entry name" value="SpoVT-AbrB_dom"/>
</dbReference>
<evidence type="ECO:0000313" key="3">
    <source>
        <dbReference type="EMBL" id="NVN31817.1"/>
    </source>
</evidence>
<accession>A0A850P188</accession>
<dbReference type="PROSITE" id="PS51740">
    <property type="entry name" value="SPOVT_ABRB"/>
    <property type="match status" value="1"/>
</dbReference>
<organism evidence="3 4">
    <name type="scientific">Endobacter medicaginis</name>
    <dbReference type="NCBI Taxonomy" id="1181271"/>
    <lineage>
        <taxon>Bacteria</taxon>
        <taxon>Pseudomonadati</taxon>
        <taxon>Pseudomonadota</taxon>
        <taxon>Alphaproteobacteria</taxon>
        <taxon>Acetobacterales</taxon>
        <taxon>Acetobacteraceae</taxon>
        <taxon>Endobacter</taxon>
    </lineage>
</organism>
<sequence length="41" mass="4312">MGVFLGTHQNRLDAKGRVSVPAGFRSALRGGGEASPFVVLR</sequence>
<dbReference type="Gene3D" id="3.40.1550.20">
    <property type="entry name" value="Transcriptional regulator MraZ domain"/>
    <property type="match status" value="1"/>
</dbReference>
<keyword evidence="1" id="KW-0238">DNA-binding</keyword>
<keyword evidence="3" id="KW-0132">Cell division</keyword>
<dbReference type="SUPFAM" id="SSF89447">
    <property type="entry name" value="AbrB/MazE/MraZ-like"/>
    <property type="match status" value="1"/>
</dbReference>
<dbReference type="Proteomes" id="UP000565205">
    <property type="component" value="Unassembled WGS sequence"/>
</dbReference>
<dbReference type="CDD" id="cd16320">
    <property type="entry name" value="MraZ_N"/>
    <property type="match status" value="1"/>
</dbReference>
<feature type="domain" description="SpoVT-AbrB" evidence="2">
    <location>
        <begin position="7"/>
        <end position="41"/>
    </location>
</feature>
<protein>
    <submittedName>
        <fullName evidence="3">Cell division/cell wall cluster transcriptional repressor MraZ</fullName>
    </submittedName>
</protein>
<gene>
    <name evidence="3" type="ORF">HUK83_15930</name>
</gene>
<dbReference type="InterPro" id="IPR037914">
    <property type="entry name" value="SpoVT-AbrB_sf"/>
</dbReference>
<proteinExistence type="predicted"/>
<dbReference type="EMBL" id="JABXXQ010000509">
    <property type="protein sequence ID" value="NVN31817.1"/>
    <property type="molecule type" value="Genomic_DNA"/>
</dbReference>
<name>A0A850P188_9PROT</name>
<evidence type="ECO:0000259" key="2">
    <source>
        <dbReference type="PROSITE" id="PS51740"/>
    </source>
</evidence>
<comment type="caution">
    <text evidence="3">The sequence shown here is derived from an EMBL/GenBank/DDBJ whole genome shotgun (WGS) entry which is preliminary data.</text>
</comment>
<reference evidence="3 4" key="1">
    <citation type="submission" date="2020-06" db="EMBL/GenBank/DDBJ databases">
        <title>Description of novel acetic acid bacteria.</title>
        <authorList>
            <person name="Sombolestani A."/>
        </authorList>
    </citation>
    <scope>NUCLEOTIDE SEQUENCE [LARGE SCALE GENOMIC DNA]</scope>
    <source>
        <strain evidence="3 4">LMG 26838</strain>
    </source>
</reference>
<dbReference type="InterPro" id="IPR038619">
    <property type="entry name" value="MraZ_sf"/>
</dbReference>
<dbReference type="InterPro" id="IPR035642">
    <property type="entry name" value="MraZ_N"/>
</dbReference>
<evidence type="ECO:0000256" key="1">
    <source>
        <dbReference type="PROSITE-ProRule" id="PRU01076"/>
    </source>
</evidence>